<reference evidence="1 2" key="1">
    <citation type="submission" date="2018-04" db="EMBL/GenBank/DDBJ databases">
        <title>Genomic Encyclopedia of Archaeal and Bacterial Type Strains, Phase II (KMG-II): from individual species to whole genera.</title>
        <authorList>
            <person name="Goeker M."/>
        </authorList>
    </citation>
    <scope>NUCLEOTIDE SEQUENCE [LARGE SCALE GENOMIC DNA]</scope>
    <source>
        <strain evidence="1 2">DSM 25731</strain>
    </source>
</reference>
<organism evidence="1 2">
    <name type="scientific">Kordia periserrulae</name>
    <dbReference type="NCBI Taxonomy" id="701523"/>
    <lineage>
        <taxon>Bacteria</taxon>
        <taxon>Pseudomonadati</taxon>
        <taxon>Bacteroidota</taxon>
        <taxon>Flavobacteriia</taxon>
        <taxon>Flavobacteriales</taxon>
        <taxon>Flavobacteriaceae</taxon>
        <taxon>Kordia</taxon>
    </lineage>
</organism>
<dbReference type="AlphaFoldDB" id="A0A2T6BY16"/>
<keyword evidence="2" id="KW-1185">Reference proteome</keyword>
<dbReference type="EMBL" id="QBKT01000005">
    <property type="protein sequence ID" value="PTX60955.1"/>
    <property type="molecule type" value="Genomic_DNA"/>
</dbReference>
<evidence type="ECO:0000313" key="2">
    <source>
        <dbReference type="Proteomes" id="UP000244090"/>
    </source>
</evidence>
<dbReference type="PROSITE" id="PS51257">
    <property type="entry name" value="PROKAR_LIPOPROTEIN"/>
    <property type="match status" value="1"/>
</dbReference>
<evidence type="ECO:0008006" key="3">
    <source>
        <dbReference type="Google" id="ProtNLM"/>
    </source>
</evidence>
<comment type="caution">
    <text evidence="1">The sequence shown here is derived from an EMBL/GenBank/DDBJ whole genome shotgun (WGS) entry which is preliminary data.</text>
</comment>
<dbReference type="Proteomes" id="UP000244090">
    <property type="component" value="Unassembled WGS sequence"/>
</dbReference>
<proteinExistence type="predicted"/>
<evidence type="ECO:0000313" key="1">
    <source>
        <dbReference type="EMBL" id="PTX60955.1"/>
    </source>
</evidence>
<dbReference type="OrthoDB" id="1274006at2"/>
<dbReference type="RefSeq" id="WP_108115078.1">
    <property type="nucleotide sequence ID" value="NZ_QBKT01000005.1"/>
</dbReference>
<gene>
    <name evidence="1" type="ORF">C8N46_105111</name>
</gene>
<name>A0A2T6BY16_9FLAO</name>
<protein>
    <recommendedName>
        <fullName evidence="3">Lipoprotein</fullName>
    </recommendedName>
</protein>
<sequence length="265" mass="30372">MKRFIASVLFVFITFSCFSQKLNSYKYVVIPYEFSFLKKHNKYRVNTLVRYLFKNEGFEVLYDSEDFPEELSSNRCLGLYADINSDSNIFTTKLAFVLRDCSNKIVLETPFGRSKVKAYEKAYSQALREAFETIKAENYTYQPKKKEVEIPPPPPPVQVVEEMPDSVEVKVTEEKKPIQKTVEQTKTTTTVTETKKVVLYAQPIENGYQLVDTSPKVIMILLKTGVPNVYLVKGQDATVYKENGQWILSKATANGNAKSTLEIKF</sequence>
<accession>A0A2T6BY16</accession>